<evidence type="ECO:0000256" key="5">
    <source>
        <dbReference type="SAM" id="Phobius"/>
    </source>
</evidence>
<sequence length="111" mass="12069">MKPLVGAMQAWSCFVISIFAIIILSILGLAFKHNHEEFVGGIEQPEDGPAVAHTIFIAVLVYIVSPMENITSPAPDDNNELIPVILQGFVVFCGLQGLLHMRESRRGAIAL</sequence>
<feature type="transmembrane region" description="Helical" evidence="5">
    <location>
        <begin position="81"/>
        <end position="99"/>
    </location>
</feature>
<feature type="transmembrane region" description="Helical" evidence="5">
    <location>
        <begin position="6"/>
        <end position="29"/>
    </location>
</feature>
<gene>
    <name evidence="6" type="ORF">VM1G_01602</name>
</gene>
<dbReference type="AlphaFoldDB" id="A0A194VQE8"/>
<reference evidence="6" key="1">
    <citation type="submission" date="2014-12" db="EMBL/GenBank/DDBJ databases">
        <title>Genome Sequence of Valsa Canker Pathogens Uncovers a Specific Adaption of Colonization on Woody Bark.</title>
        <authorList>
            <person name="Yin Z."/>
            <person name="Liu H."/>
            <person name="Gao X."/>
            <person name="Li Z."/>
            <person name="Song N."/>
            <person name="Ke X."/>
            <person name="Dai Q."/>
            <person name="Wu Y."/>
            <person name="Sun Y."/>
            <person name="Xu J.-R."/>
            <person name="Kang Z.K."/>
            <person name="Wang L."/>
            <person name="Huang L."/>
        </authorList>
    </citation>
    <scope>NUCLEOTIDE SEQUENCE [LARGE SCALE GENOMIC DNA]</scope>
    <source>
        <strain evidence="6">03-8</strain>
    </source>
</reference>
<protein>
    <submittedName>
        <fullName evidence="6">Uncharacterized protein</fullName>
    </submittedName>
</protein>
<comment type="subcellular location">
    <subcellularLocation>
        <location evidence="1">Membrane</location>
    </subcellularLocation>
</comment>
<evidence type="ECO:0000256" key="2">
    <source>
        <dbReference type="ARBA" id="ARBA00022692"/>
    </source>
</evidence>
<dbReference type="InterPro" id="IPR056552">
    <property type="entry name" value="Ribonucl_Kappa"/>
</dbReference>
<evidence type="ECO:0000256" key="1">
    <source>
        <dbReference type="ARBA" id="ARBA00004370"/>
    </source>
</evidence>
<feature type="transmembrane region" description="Helical" evidence="5">
    <location>
        <begin position="50"/>
        <end position="69"/>
    </location>
</feature>
<keyword evidence="7" id="KW-1185">Reference proteome</keyword>
<evidence type="ECO:0000256" key="3">
    <source>
        <dbReference type="ARBA" id="ARBA00022989"/>
    </source>
</evidence>
<evidence type="ECO:0000313" key="7">
    <source>
        <dbReference type="Proteomes" id="UP000078559"/>
    </source>
</evidence>
<keyword evidence="2 5" id="KW-0812">Transmembrane</keyword>
<accession>A0A194VQE8</accession>
<organism evidence="6 7">
    <name type="scientific">Cytospora mali</name>
    <name type="common">Apple Valsa canker fungus</name>
    <name type="synonym">Valsa mali</name>
    <dbReference type="NCBI Taxonomy" id="578113"/>
    <lineage>
        <taxon>Eukaryota</taxon>
        <taxon>Fungi</taxon>
        <taxon>Dikarya</taxon>
        <taxon>Ascomycota</taxon>
        <taxon>Pezizomycotina</taxon>
        <taxon>Sordariomycetes</taxon>
        <taxon>Sordariomycetidae</taxon>
        <taxon>Diaporthales</taxon>
        <taxon>Cytosporaceae</taxon>
        <taxon>Cytospora</taxon>
    </lineage>
</organism>
<dbReference type="OrthoDB" id="67317at2759"/>
<dbReference type="EMBL" id="CM003099">
    <property type="protein sequence ID" value="KUI66212.1"/>
    <property type="molecule type" value="Genomic_DNA"/>
</dbReference>
<dbReference type="Pfam" id="PF23489">
    <property type="entry name" value="V-ATPase_su_f"/>
    <property type="match status" value="1"/>
</dbReference>
<dbReference type="GO" id="GO:0016020">
    <property type="term" value="C:membrane"/>
    <property type="evidence" value="ECO:0007669"/>
    <property type="project" value="UniProtKB-SubCell"/>
</dbReference>
<evidence type="ECO:0000256" key="4">
    <source>
        <dbReference type="ARBA" id="ARBA00023136"/>
    </source>
</evidence>
<keyword evidence="3 5" id="KW-1133">Transmembrane helix</keyword>
<evidence type="ECO:0000313" key="6">
    <source>
        <dbReference type="EMBL" id="KUI66212.1"/>
    </source>
</evidence>
<dbReference type="Proteomes" id="UP000078559">
    <property type="component" value="Chromosome 2"/>
</dbReference>
<name>A0A194VQE8_CYTMA</name>
<keyword evidence="4 5" id="KW-0472">Membrane</keyword>
<dbReference type="SMR" id="A0A194VQE8"/>
<proteinExistence type="predicted"/>